<dbReference type="Gene3D" id="3.20.90.10">
    <property type="entry name" value="Tubby Protein, Chain A"/>
    <property type="match status" value="1"/>
</dbReference>
<dbReference type="SUPFAM" id="SSF54518">
    <property type="entry name" value="Tubby C-terminal domain-like"/>
    <property type="match status" value="1"/>
</dbReference>
<dbReference type="Pfam" id="PF01167">
    <property type="entry name" value="Tub"/>
    <property type="match status" value="2"/>
</dbReference>
<sequence>MFDDANGNANNVQEYAARTGLEAISVPHTVTVEKHESPVPPARRKRSKEPVQSSSSSSPMKTRTQLHAPKNLNLNVSATAGPASHSGASPMEHAESPKLAKELHPTPSKFTDSSPKIPCETRPRTADKTRSKKSTSRMDNSSEPVSPTGNGLPPLPDITENLEEFVLRPAPQGVTIRCRISRDKRGMDRGLFPTYYLHMEREDRKFFLLAARRRKRSTTSNYVISCDATDLSRAAESFAGKLRSNFLGTQFVLYAGGKRVRRGDMSAPNRSRASIRSTDSEAFENGSLVGSETLRELAAIVYKLVPLPGEDEECHDVTVNLTGILLDPQYKAQTLDTNVLGFKGPRRMTVLLPRMTSTEQHTEFGTGTARGTLLDCWKQKSWDGLMELHNKSPVWNEGTLEHIP</sequence>
<name>A0A183A798_9TREM</name>
<evidence type="ECO:0000256" key="2">
    <source>
        <dbReference type="SAM" id="MobiDB-lite"/>
    </source>
</evidence>
<evidence type="ECO:0000256" key="1">
    <source>
        <dbReference type="ARBA" id="ARBA00007129"/>
    </source>
</evidence>
<feature type="compositionally biased region" description="Basic and acidic residues" evidence="2">
    <location>
        <begin position="92"/>
        <end position="104"/>
    </location>
</feature>
<protein>
    <submittedName>
        <fullName evidence="6">Tub domain-containing protein</fullName>
    </submittedName>
</protein>
<feature type="compositionally biased region" description="Polar residues" evidence="2">
    <location>
        <begin position="137"/>
        <end position="149"/>
    </location>
</feature>
<dbReference type="InterPro" id="IPR025659">
    <property type="entry name" value="Tubby-like_C"/>
</dbReference>
<dbReference type="EMBL" id="UZAN01039887">
    <property type="protein sequence ID" value="VDP67563.1"/>
    <property type="molecule type" value="Genomic_DNA"/>
</dbReference>
<feature type="region of interest" description="Disordered" evidence="2">
    <location>
        <begin position="22"/>
        <end position="155"/>
    </location>
</feature>
<reference evidence="4 5" key="2">
    <citation type="submission" date="2018-11" db="EMBL/GenBank/DDBJ databases">
        <authorList>
            <consortium name="Pathogen Informatics"/>
        </authorList>
    </citation>
    <scope>NUCLEOTIDE SEQUENCE [LARGE SCALE GENOMIC DNA]</scope>
    <source>
        <strain evidence="4 5">Egypt</strain>
    </source>
</reference>
<dbReference type="Proteomes" id="UP000272942">
    <property type="component" value="Unassembled WGS sequence"/>
</dbReference>
<feature type="domain" description="Tubby C-terminal" evidence="3">
    <location>
        <begin position="167"/>
        <end position="304"/>
    </location>
</feature>
<gene>
    <name evidence="4" type="ORF">ECPE_LOCUS2833</name>
</gene>
<dbReference type="GO" id="GO:0061512">
    <property type="term" value="P:protein localization to cilium"/>
    <property type="evidence" value="ECO:0007669"/>
    <property type="project" value="TreeGrafter"/>
</dbReference>
<accession>A0A183A798</accession>
<evidence type="ECO:0000259" key="3">
    <source>
        <dbReference type="Pfam" id="PF01167"/>
    </source>
</evidence>
<dbReference type="GO" id="GO:0005929">
    <property type="term" value="C:cilium"/>
    <property type="evidence" value="ECO:0007669"/>
    <property type="project" value="TreeGrafter"/>
</dbReference>
<keyword evidence="5" id="KW-1185">Reference proteome</keyword>
<dbReference type="AlphaFoldDB" id="A0A183A798"/>
<dbReference type="InterPro" id="IPR000007">
    <property type="entry name" value="Tubby_C"/>
</dbReference>
<comment type="similarity">
    <text evidence="1">Belongs to the TUB family.</text>
</comment>
<feature type="domain" description="Tubby C-terminal" evidence="3">
    <location>
        <begin position="332"/>
        <end position="398"/>
    </location>
</feature>
<evidence type="ECO:0000313" key="6">
    <source>
        <dbReference type="WBParaSite" id="ECPE_0000283601-mRNA-1"/>
    </source>
</evidence>
<feature type="compositionally biased region" description="Basic and acidic residues" evidence="2">
    <location>
        <begin position="119"/>
        <end position="129"/>
    </location>
</feature>
<evidence type="ECO:0000313" key="4">
    <source>
        <dbReference type="EMBL" id="VDP67563.1"/>
    </source>
</evidence>
<evidence type="ECO:0000313" key="5">
    <source>
        <dbReference type="Proteomes" id="UP000272942"/>
    </source>
</evidence>
<organism evidence="6">
    <name type="scientific">Echinostoma caproni</name>
    <dbReference type="NCBI Taxonomy" id="27848"/>
    <lineage>
        <taxon>Eukaryota</taxon>
        <taxon>Metazoa</taxon>
        <taxon>Spiralia</taxon>
        <taxon>Lophotrochozoa</taxon>
        <taxon>Platyhelminthes</taxon>
        <taxon>Trematoda</taxon>
        <taxon>Digenea</taxon>
        <taxon>Plagiorchiida</taxon>
        <taxon>Echinostomata</taxon>
        <taxon>Echinostomatoidea</taxon>
        <taxon>Echinostomatidae</taxon>
        <taxon>Echinostoma</taxon>
    </lineage>
</organism>
<dbReference type="PANTHER" id="PTHR16517:SF7">
    <property type="entry name" value="PROTEIN KING TUBBY"/>
    <property type="match status" value="1"/>
</dbReference>
<dbReference type="OrthoDB" id="8775810at2759"/>
<dbReference type="WBParaSite" id="ECPE_0000283601-mRNA-1">
    <property type="protein sequence ID" value="ECPE_0000283601-mRNA-1"/>
    <property type="gene ID" value="ECPE_0000283601"/>
</dbReference>
<reference evidence="6" key="1">
    <citation type="submission" date="2016-06" db="UniProtKB">
        <authorList>
            <consortium name="WormBaseParasite"/>
        </authorList>
    </citation>
    <scope>IDENTIFICATION</scope>
</reference>
<dbReference type="PANTHER" id="PTHR16517">
    <property type="entry name" value="TUBBY-RELATED"/>
    <property type="match status" value="1"/>
</dbReference>
<proteinExistence type="inferred from homology"/>
<dbReference type="PRINTS" id="PR01573">
    <property type="entry name" value="SUPERTUBBY"/>
</dbReference>